<dbReference type="InterPro" id="IPR036390">
    <property type="entry name" value="WH_DNA-bd_sf"/>
</dbReference>
<dbReference type="Gene3D" id="1.10.10.10">
    <property type="entry name" value="Winged helix-like DNA-binding domain superfamily/Winged helix DNA-binding domain"/>
    <property type="match status" value="1"/>
</dbReference>
<protein>
    <recommendedName>
        <fullName evidence="3">HTH arsR-type domain-containing protein</fullName>
    </recommendedName>
</protein>
<accession>A0A1F6E621</accession>
<sequence>MKGDLDKNAWLILDALGLPARRALLLRLKKNGAMSLSKLGKPLAAKLPWLHKQMLILERCHLITTHKRGRVRMCVYNPAGFAELAAWLVSRR</sequence>
<dbReference type="InterPro" id="IPR036388">
    <property type="entry name" value="WH-like_DNA-bd_sf"/>
</dbReference>
<proteinExistence type="predicted"/>
<comment type="caution">
    <text evidence="1">The sequence shown here is derived from an EMBL/GenBank/DDBJ whole genome shotgun (WGS) entry which is preliminary data.</text>
</comment>
<dbReference type="EMBL" id="MFLL01000021">
    <property type="protein sequence ID" value="OGG69096.1"/>
    <property type="molecule type" value="Genomic_DNA"/>
</dbReference>
<organism evidence="1 2">
    <name type="scientific">Candidatus Kaiserbacteria bacterium RIFCSPHIGHO2_02_FULL_55_25</name>
    <dbReference type="NCBI Taxonomy" id="1798498"/>
    <lineage>
        <taxon>Bacteria</taxon>
        <taxon>Candidatus Kaiseribacteriota</taxon>
    </lineage>
</organism>
<evidence type="ECO:0000313" key="2">
    <source>
        <dbReference type="Proteomes" id="UP000176914"/>
    </source>
</evidence>
<evidence type="ECO:0000313" key="1">
    <source>
        <dbReference type="EMBL" id="OGG69096.1"/>
    </source>
</evidence>
<dbReference type="SUPFAM" id="SSF46785">
    <property type="entry name" value="Winged helix' DNA-binding domain"/>
    <property type="match status" value="1"/>
</dbReference>
<gene>
    <name evidence="1" type="ORF">A3C20_00230</name>
</gene>
<dbReference type="AlphaFoldDB" id="A0A1F6E621"/>
<reference evidence="1 2" key="1">
    <citation type="journal article" date="2016" name="Nat. Commun.">
        <title>Thousands of microbial genomes shed light on interconnected biogeochemical processes in an aquifer system.</title>
        <authorList>
            <person name="Anantharaman K."/>
            <person name="Brown C.T."/>
            <person name="Hug L.A."/>
            <person name="Sharon I."/>
            <person name="Castelle C.J."/>
            <person name="Probst A.J."/>
            <person name="Thomas B.C."/>
            <person name="Singh A."/>
            <person name="Wilkins M.J."/>
            <person name="Karaoz U."/>
            <person name="Brodie E.L."/>
            <person name="Williams K.H."/>
            <person name="Hubbard S.S."/>
            <person name="Banfield J.F."/>
        </authorList>
    </citation>
    <scope>NUCLEOTIDE SEQUENCE [LARGE SCALE GENOMIC DNA]</scope>
</reference>
<dbReference type="Proteomes" id="UP000176914">
    <property type="component" value="Unassembled WGS sequence"/>
</dbReference>
<name>A0A1F6E621_9BACT</name>
<evidence type="ECO:0008006" key="3">
    <source>
        <dbReference type="Google" id="ProtNLM"/>
    </source>
</evidence>